<gene>
    <name evidence="1" type="ORF">SAMN05660826_00995</name>
</gene>
<evidence type="ECO:0000313" key="2">
    <source>
        <dbReference type="Proteomes" id="UP000184375"/>
    </source>
</evidence>
<dbReference type="Proteomes" id="UP000184375">
    <property type="component" value="Unassembled WGS sequence"/>
</dbReference>
<dbReference type="RefSeq" id="WP_073255588.1">
    <property type="nucleotide sequence ID" value="NZ_FRCR01000005.1"/>
</dbReference>
<evidence type="ECO:0000313" key="1">
    <source>
        <dbReference type="EMBL" id="SHM42958.1"/>
    </source>
</evidence>
<keyword evidence="2" id="KW-1185">Reference proteome</keyword>
<protein>
    <submittedName>
        <fullName evidence="1">Uncharacterized protein</fullName>
    </submittedName>
</protein>
<organism evidence="1 2">
    <name type="scientific">Caldanaerovirga acetigignens</name>
    <dbReference type="NCBI Taxonomy" id="447595"/>
    <lineage>
        <taxon>Bacteria</taxon>
        <taxon>Bacillati</taxon>
        <taxon>Bacillota</taxon>
        <taxon>Clostridia</taxon>
        <taxon>Thermosediminibacterales</taxon>
        <taxon>Thermosediminibacteraceae</taxon>
        <taxon>Caldanaerovirga</taxon>
    </lineage>
</organism>
<dbReference type="OrthoDB" id="7253051at2"/>
<name>A0A1M7IQU3_9FIRM</name>
<dbReference type="STRING" id="447595.SAMN05660826_00995"/>
<proteinExistence type="predicted"/>
<reference evidence="2" key="1">
    <citation type="submission" date="2016-11" db="EMBL/GenBank/DDBJ databases">
        <authorList>
            <person name="Varghese N."/>
            <person name="Submissions S."/>
        </authorList>
    </citation>
    <scope>NUCLEOTIDE SEQUENCE [LARGE SCALE GENOMIC DNA]</scope>
    <source>
        <strain evidence="2">DSM 18802</strain>
    </source>
</reference>
<dbReference type="EMBL" id="FRCR01000005">
    <property type="protein sequence ID" value="SHM42958.1"/>
    <property type="molecule type" value="Genomic_DNA"/>
</dbReference>
<dbReference type="AlphaFoldDB" id="A0A1M7IQU3"/>
<accession>A0A1M7IQU3</accession>
<sequence length="308" mass="35934">MNYEALKEVNVWQVDVRPFLATEKDPAKFCFEKGIVAIGWNVPGKPLSKEEYWEMGKGIYVKDNHWVRASTPFLFQMKEDDLVWLKDFEGFYYLGRIEGEWHYRDEPEFLQVGLPNARKCKLFKVGSDAPGSIEHGFRTGNIVQKINDFPAHLFSRIAYNKLSGEEFYAVEEDFMEKADVFGLLTNWELEDVVALFLQKEGYYIIPSSLSTEENYNFRVVHRSTGEVAFVRISPNGVLDPNMFSRFPHKVFLFSPVGYRSFEVPLSHVVALKKGDIEEFFKTHEDLMPYSIRIFLDWKKRKEAMKVTS</sequence>